<evidence type="ECO:0000256" key="10">
    <source>
        <dbReference type="SAM" id="Phobius"/>
    </source>
</evidence>
<dbReference type="InterPro" id="IPR004316">
    <property type="entry name" value="SWEET_rpt"/>
</dbReference>
<comment type="caution">
    <text evidence="11">The sequence shown here is derived from an EMBL/GenBank/DDBJ whole genome shotgun (WGS) entry which is preliminary data.</text>
</comment>
<evidence type="ECO:0000256" key="7">
    <source>
        <dbReference type="ARBA" id="ARBA00022737"/>
    </source>
</evidence>
<proteinExistence type="inferred from homology"/>
<feature type="transmembrane region" description="Helical" evidence="10">
    <location>
        <begin position="252"/>
        <end position="271"/>
    </location>
</feature>
<name>A0ABD3RGF6_9STRA</name>
<keyword evidence="7" id="KW-0677">Repeat</keyword>
<evidence type="ECO:0000256" key="4">
    <source>
        <dbReference type="ARBA" id="ARBA00022475"/>
    </source>
</evidence>
<feature type="transmembrane region" description="Helical" evidence="10">
    <location>
        <begin position="190"/>
        <end position="215"/>
    </location>
</feature>
<evidence type="ECO:0000256" key="3">
    <source>
        <dbReference type="ARBA" id="ARBA00022448"/>
    </source>
</evidence>
<keyword evidence="12" id="KW-1185">Reference proteome</keyword>
<comment type="similarity">
    <text evidence="2">Belongs to the SWEET sugar transporter family.</text>
</comment>
<organism evidence="11 12">
    <name type="scientific">Cyclostephanos tholiformis</name>
    <dbReference type="NCBI Taxonomy" id="382380"/>
    <lineage>
        <taxon>Eukaryota</taxon>
        <taxon>Sar</taxon>
        <taxon>Stramenopiles</taxon>
        <taxon>Ochrophyta</taxon>
        <taxon>Bacillariophyta</taxon>
        <taxon>Coscinodiscophyceae</taxon>
        <taxon>Thalassiosirophycidae</taxon>
        <taxon>Stephanodiscales</taxon>
        <taxon>Stephanodiscaceae</taxon>
        <taxon>Cyclostephanos</taxon>
    </lineage>
</organism>
<comment type="subcellular location">
    <subcellularLocation>
        <location evidence="1">Cell membrane</location>
        <topology evidence="1">Multi-pass membrane protein</topology>
    </subcellularLocation>
</comment>
<gene>
    <name evidence="11" type="ORF">ACHAXA_008950</name>
</gene>
<keyword evidence="6 10" id="KW-0812">Transmembrane</keyword>
<keyword evidence="3" id="KW-0813">Transport</keyword>
<reference evidence="11 12" key="1">
    <citation type="submission" date="2024-10" db="EMBL/GenBank/DDBJ databases">
        <title>Updated reference genomes for cyclostephanoid diatoms.</title>
        <authorList>
            <person name="Roberts W.R."/>
            <person name="Alverson A.J."/>
        </authorList>
    </citation>
    <scope>NUCLEOTIDE SEQUENCE [LARGE SCALE GENOMIC DNA]</scope>
    <source>
        <strain evidence="11 12">AJA228-03</strain>
    </source>
</reference>
<protein>
    <recommendedName>
        <fullName evidence="13">Bidirectional sugar transporter SWEET</fullName>
    </recommendedName>
</protein>
<evidence type="ECO:0000256" key="5">
    <source>
        <dbReference type="ARBA" id="ARBA00022597"/>
    </source>
</evidence>
<evidence type="ECO:0008006" key="13">
    <source>
        <dbReference type="Google" id="ProtNLM"/>
    </source>
</evidence>
<dbReference type="EMBL" id="JALLPB020000221">
    <property type="protein sequence ID" value="KAL3812044.1"/>
    <property type="molecule type" value="Genomic_DNA"/>
</dbReference>
<feature type="transmembrane region" description="Helical" evidence="10">
    <location>
        <begin position="41"/>
        <end position="62"/>
    </location>
</feature>
<dbReference type="Proteomes" id="UP001530377">
    <property type="component" value="Unassembled WGS sequence"/>
</dbReference>
<feature type="transmembrane region" description="Helical" evidence="10">
    <location>
        <begin position="6"/>
        <end position="29"/>
    </location>
</feature>
<dbReference type="Pfam" id="PF03083">
    <property type="entry name" value="MtN3_slv"/>
    <property type="match status" value="1"/>
</dbReference>
<dbReference type="PANTHER" id="PTHR10791:SF30">
    <property type="entry name" value="SUGAR TRANSPORTER SWEET1"/>
    <property type="match status" value="1"/>
</dbReference>
<evidence type="ECO:0000256" key="1">
    <source>
        <dbReference type="ARBA" id="ARBA00004651"/>
    </source>
</evidence>
<keyword evidence="8 10" id="KW-1133">Transmembrane helix</keyword>
<dbReference type="PANTHER" id="PTHR10791">
    <property type="entry name" value="RAG1-ACTIVATING PROTEIN 1"/>
    <property type="match status" value="1"/>
</dbReference>
<evidence type="ECO:0000313" key="12">
    <source>
        <dbReference type="Proteomes" id="UP001530377"/>
    </source>
</evidence>
<dbReference type="InterPro" id="IPR047664">
    <property type="entry name" value="SWEET"/>
</dbReference>
<evidence type="ECO:0000256" key="9">
    <source>
        <dbReference type="ARBA" id="ARBA00023136"/>
    </source>
</evidence>
<feature type="transmembrane region" description="Helical" evidence="10">
    <location>
        <begin position="163"/>
        <end position="184"/>
    </location>
</feature>
<feature type="transmembrane region" description="Helical" evidence="10">
    <location>
        <begin position="227"/>
        <end position="246"/>
    </location>
</feature>
<keyword evidence="4" id="KW-1003">Cell membrane</keyword>
<sequence>MPTAVVIILEFVCPLLGCFVAFFMFTAPVKDVRAAVDNGTLGVLNPTPWAVMTGTCIGWVVYSYLIQNVFLFVMNAWGFMVSIWLNMAAVKLQYSDRVTASLRSSFVQLLDNNRKSFRGLDIDNYIADQESGNAPVQTFANLRKMALEIAIQKVEAPVPHEKVVMGFIAFWLVVISLLSFLKVNPEQSKLIIGIIANIITFLFYGAPLSTIVTVLKTRDSSSIHRRTVMMNTVFGVFWTAFGFGLLDWTLVIPNGMGAILGIIQLFICLVIPSRVNESSSEIKCQVGQPVEVVTDVDVETSIPSIEEITNVVDTFAAFEK</sequence>
<evidence type="ECO:0000256" key="6">
    <source>
        <dbReference type="ARBA" id="ARBA00022692"/>
    </source>
</evidence>
<dbReference type="GO" id="GO:0005886">
    <property type="term" value="C:plasma membrane"/>
    <property type="evidence" value="ECO:0007669"/>
    <property type="project" value="UniProtKB-SubCell"/>
</dbReference>
<evidence type="ECO:0000313" key="11">
    <source>
        <dbReference type="EMBL" id="KAL3812044.1"/>
    </source>
</evidence>
<keyword evidence="9 10" id="KW-0472">Membrane</keyword>
<keyword evidence="5" id="KW-0762">Sugar transport</keyword>
<evidence type="ECO:0000256" key="8">
    <source>
        <dbReference type="ARBA" id="ARBA00022989"/>
    </source>
</evidence>
<accession>A0ABD3RGF6</accession>
<dbReference type="Gene3D" id="1.20.1280.290">
    <property type="match status" value="2"/>
</dbReference>
<dbReference type="AlphaFoldDB" id="A0ABD3RGF6"/>
<evidence type="ECO:0000256" key="2">
    <source>
        <dbReference type="ARBA" id="ARBA00007809"/>
    </source>
</evidence>